<dbReference type="OrthoDB" id="420901at2759"/>
<dbReference type="AlphaFoldDB" id="A0A813BGB9"/>
<dbReference type="EMBL" id="CAJNJA010071287">
    <property type="protein sequence ID" value="CAE7903465.1"/>
    <property type="molecule type" value="Genomic_DNA"/>
</dbReference>
<dbReference type="InterPro" id="IPR027417">
    <property type="entry name" value="P-loop_NTPase"/>
</dbReference>
<evidence type="ECO:0008006" key="3">
    <source>
        <dbReference type="Google" id="ProtNLM"/>
    </source>
</evidence>
<dbReference type="CDD" id="cd00882">
    <property type="entry name" value="Ras_like_GTPase"/>
    <property type="match status" value="1"/>
</dbReference>
<dbReference type="Gene3D" id="3.40.50.300">
    <property type="entry name" value="P-loop containing nucleotide triphosphate hydrolases"/>
    <property type="match status" value="1"/>
</dbReference>
<organism evidence="1 2">
    <name type="scientific">Symbiodinium necroappetens</name>
    <dbReference type="NCBI Taxonomy" id="1628268"/>
    <lineage>
        <taxon>Eukaryota</taxon>
        <taxon>Sar</taxon>
        <taxon>Alveolata</taxon>
        <taxon>Dinophyceae</taxon>
        <taxon>Suessiales</taxon>
        <taxon>Symbiodiniaceae</taxon>
        <taxon>Symbiodinium</taxon>
    </lineage>
</organism>
<proteinExistence type="predicted"/>
<dbReference type="SUPFAM" id="SSF52540">
    <property type="entry name" value="P-loop containing nucleoside triphosphate hydrolases"/>
    <property type="match status" value="1"/>
</dbReference>
<gene>
    <name evidence="1" type="ORF">SNEC2469_LOCUS30511</name>
</gene>
<evidence type="ECO:0000313" key="1">
    <source>
        <dbReference type="EMBL" id="CAE7903465.1"/>
    </source>
</evidence>
<evidence type="ECO:0000313" key="2">
    <source>
        <dbReference type="Proteomes" id="UP000601435"/>
    </source>
</evidence>
<name>A0A813BGB9_9DINO</name>
<protein>
    <recommendedName>
        <fullName evidence="3">G domain-containing protein</fullName>
    </recommendedName>
</protein>
<sequence length="255" mass="27926">MNVVIVGGQHHGKSSFINHVHRCWKNNLMANDEMESAPAGMAENTQEISALDLDEKLSLIDTPAIPNMGSEMADAFRSLLNAGHSSGTRRRQLAQGTFMSNFRKPPHAAIVVMSLCHWRDQHEEMQGYLSAMAKELKNASGGRVTFPFVVTATHRDEFLRDSKASRPHEELNKVLDAMKRAANTAHVFAVSNYHKDSSASAAVNKQTFDLLSQLVTLAIRPDTGVVVAQSQNQYLAAACAGVIVLAALCACKWRL</sequence>
<keyword evidence="2" id="KW-1185">Reference proteome</keyword>
<dbReference type="Proteomes" id="UP000601435">
    <property type="component" value="Unassembled WGS sequence"/>
</dbReference>
<accession>A0A813BGB9</accession>
<reference evidence="1" key="1">
    <citation type="submission" date="2021-02" db="EMBL/GenBank/DDBJ databases">
        <authorList>
            <person name="Dougan E. K."/>
            <person name="Rhodes N."/>
            <person name="Thang M."/>
            <person name="Chan C."/>
        </authorList>
    </citation>
    <scope>NUCLEOTIDE SEQUENCE</scope>
</reference>
<comment type="caution">
    <text evidence="1">The sequence shown here is derived from an EMBL/GenBank/DDBJ whole genome shotgun (WGS) entry which is preliminary data.</text>
</comment>